<dbReference type="GO" id="GO:0005886">
    <property type="term" value="C:plasma membrane"/>
    <property type="evidence" value="ECO:0007669"/>
    <property type="project" value="TreeGrafter"/>
</dbReference>
<evidence type="ECO:0000313" key="8">
    <source>
        <dbReference type="EMBL" id="PVH96871.1"/>
    </source>
</evidence>
<feature type="transmembrane region" description="Helical" evidence="6">
    <location>
        <begin position="188"/>
        <end position="209"/>
    </location>
</feature>
<evidence type="ECO:0000256" key="6">
    <source>
        <dbReference type="SAM" id="Phobius"/>
    </source>
</evidence>
<feature type="transmembrane region" description="Helical" evidence="6">
    <location>
        <begin position="260"/>
        <end position="282"/>
    </location>
</feature>
<dbReference type="FunFam" id="1.20.1250.20:FF:000196">
    <property type="entry name" value="MFS toxin efflux pump (AflT)"/>
    <property type="match status" value="1"/>
</dbReference>
<dbReference type="InterPro" id="IPR036259">
    <property type="entry name" value="MFS_trans_sf"/>
</dbReference>
<dbReference type="Proteomes" id="UP000244855">
    <property type="component" value="Unassembled WGS sequence"/>
</dbReference>
<dbReference type="PANTHER" id="PTHR23501">
    <property type="entry name" value="MAJOR FACILITATOR SUPERFAMILY"/>
    <property type="match status" value="1"/>
</dbReference>
<feature type="compositionally biased region" description="Basic and acidic residues" evidence="5">
    <location>
        <begin position="1"/>
        <end position="17"/>
    </location>
</feature>
<evidence type="ECO:0000256" key="4">
    <source>
        <dbReference type="ARBA" id="ARBA00023136"/>
    </source>
</evidence>
<feature type="transmembrane region" description="Helical" evidence="6">
    <location>
        <begin position="131"/>
        <end position="150"/>
    </location>
</feature>
<feature type="compositionally biased region" description="Basic and acidic residues" evidence="5">
    <location>
        <begin position="24"/>
        <end position="40"/>
    </location>
</feature>
<dbReference type="SUPFAM" id="SSF103473">
    <property type="entry name" value="MFS general substrate transporter"/>
    <property type="match status" value="1"/>
</dbReference>
<sequence length="547" mass="57778">MNTEKKETQEALNEEIKSGVSPNSKEETPTISKEVAKEGESSASVIASATSPPDDVRLPPITFFVLVCGVCLANFVVALDTNIITTALPSITSTFGTIQQVGWYGSAYMLAMSAVQPSFGRCYTIFSVKPVFCVAIAAFELGSVLCAAANSSAMFVAGRAVAGAGAAGVFAESMTIITRTVPLEARSFYIAIVSSMFGISSILGPTVGGALTDGASWRMCFWINLPIGAVAIATVLIFFRSELSPGNDTSGSRLTILDRILDLDILGALLIIGGVSALFMALEWGGSVYRWSDSRQFLRGERATIPGRVISRRSVLSCYIFAFMINVGAYVHMYYMPIYFQAVKGKSATTSGLLLVPYLVSNIAMSLLTSLLIMKVGCVSPFMIVGAACFTIGSGLLVTLRVDTSFAKSIGYQILTGGGAGLSVQVPFVAVQALLDPSDAQIGVGLAIFANSLGGAMSTSIAQNIFSNSLARNLARDIPTINPEQIINTGVTELRRTIPVDSIVSVLEAYVSSIDDSFILPVSVGGFAFLASLFVEWKSIKPAKQPS</sequence>
<dbReference type="Gene3D" id="1.20.1250.20">
    <property type="entry name" value="MFS general substrate transporter like domains"/>
    <property type="match status" value="1"/>
</dbReference>
<dbReference type="AlphaFoldDB" id="A0A2V1DFQ5"/>
<feature type="transmembrane region" description="Helical" evidence="6">
    <location>
        <begin position="156"/>
        <end position="176"/>
    </location>
</feature>
<dbReference type="PROSITE" id="PS50850">
    <property type="entry name" value="MFS"/>
    <property type="match status" value="1"/>
</dbReference>
<name>A0A2V1DFQ5_9PLEO</name>
<feature type="transmembrane region" description="Helical" evidence="6">
    <location>
        <begin position="319"/>
        <end position="340"/>
    </location>
</feature>
<comment type="subcellular location">
    <subcellularLocation>
        <location evidence="1">Membrane</location>
        <topology evidence="1">Multi-pass membrane protein</topology>
    </subcellularLocation>
</comment>
<dbReference type="CDD" id="cd17502">
    <property type="entry name" value="MFS_Azr1_MDR_like"/>
    <property type="match status" value="1"/>
</dbReference>
<dbReference type="GO" id="GO:0022857">
    <property type="term" value="F:transmembrane transporter activity"/>
    <property type="evidence" value="ECO:0007669"/>
    <property type="project" value="InterPro"/>
</dbReference>
<evidence type="ECO:0000256" key="3">
    <source>
        <dbReference type="ARBA" id="ARBA00022989"/>
    </source>
</evidence>
<proteinExistence type="predicted"/>
<feature type="transmembrane region" description="Helical" evidence="6">
    <location>
        <begin position="352"/>
        <end position="373"/>
    </location>
</feature>
<evidence type="ECO:0000259" key="7">
    <source>
        <dbReference type="PROSITE" id="PS50850"/>
    </source>
</evidence>
<evidence type="ECO:0000256" key="2">
    <source>
        <dbReference type="ARBA" id="ARBA00022692"/>
    </source>
</evidence>
<evidence type="ECO:0000313" key="9">
    <source>
        <dbReference type="Proteomes" id="UP000244855"/>
    </source>
</evidence>
<protein>
    <submittedName>
        <fullName evidence="8">MFS general substrate transporter</fullName>
    </submittedName>
</protein>
<keyword evidence="3 6" id="KW-1133">Transmembrane helix</keyword>
<dbReference type="PANTHER" id="PTHR23501:SF198">
    <property type="entry name" value="AZOLE RESISTANCE PROTEIN 1-RELATED"/>
    <property type="match status" value="1"/>
</dbReference>
<dbReference type="PRINTS" id="PR01036">
    <property type="entry name" value="TCRTETB"/>
</dbReference>
<dbReference type="InterPro" id="IPR011701">
    <property type="entry name" value="MFS"/>
</dbReference>
<dbReference type="InterPro" id="IPR020846">
    <property type="entry name" value="MFS_dom"/>
</dbReference>
<feature type="transmembrane region" description="Helical" evidence="6">
    <location>
        <begin position="379"/>
        <end position="400"/>
    </location>
</feature>
<feature type="domain" description="Major facilitator superfamily (MFS) profile" evidence="7">
    <location>
        <begin position="66"/>
        <end position="540"/>
    </location>
</feature>
<keyword evidence="2 6" id="KW-0812">Transmembrane</keyword>
<dbReference type="Pfam" id="PF07690">
    <property type="entry name" value="MFS_1"/>
    <property type="match status" value="1"/>
</dbReference>
<keyword evidence="4 6" id="KW-0472">Membrane</keyword>
<keyword evidence="9" id="KW-1185">Reference proteome</keyword>
<dbReference type="Gene3D" id="1.20.1720.10">
    <property type="entry name" value="Multidrug resistance protein D"/>
    <property type="match status" value="1"/>
</dbReference>
<feature type="transmembrane region" description="Helical" evidence="6">
    <location>
        <begin position="412"/>
        <end position="435"/>
    </location>
</feature>
<feature type="transmembrane region" description="Helical" evidence="6">
    <location>
        <begin position="221"/>
        <end position="239"/>
    </location>
</feature>
<dbReference type="EMBL" id="KZ805452">
    <property type="protein sequence ID" value="PVH96871.1"/>
    <property type="molecule type" value="Genomic_DNA"/>
</dbReference>
<evidence type="ECO:0000256" key="5">
    <source>
        <dbReference type="SAM" id="MobiDB-lite"/>
    </source>
</evidence>
<accession>A0A2V1DFQ5</accession>
<organism evidence="8 9">
    <name type="scientific">Periconia macrospinosa</name>
    <dbReference type="NCBI Taxonomy" id="97972"/>
    <lineage>
        <taxon>Eukaryota</taxon>
        <taxon>Fungi</taxon>
        <taxon>Dikarya</taxon>
        <taxon>Ascomycota</taxon>
        <taxon>Pezizomycotina</taxon>
        <taxon>Dothideomycetes</taxon>
        <taxon>Pleosporomycetidae</taxon>
        <taxon>Pleosporales</taxon>
        <taxon>Massarineae</taxon>
        <taxon>Periconiaceae</taxon>
        <taxon>Periconia</taxon>
    </lineage>
</organism>
<reference evidence="8 9" key="1">
    <citation type="journal article" date="2018" name="Sci. Rep.">
        <title>Comparative genomics provides insights into the lifestyle and reveals functional heterogeneity of dark septate endophytic fungi.</title>
        <authorList>
            <person name="Knapp D.G."/>
            <person name="Nemeth J.B."/>
            <person name="Barry K."/>
            <person name="Hainaut M."/>
            <person name="Henrissat B."/>
            <person name="Johnson J."/>
            <person name="Kuo A."/>
            <person name="Lim J.H.P."/>
            <person name="Lipzen A."/>
            <person name="Nolan M."/>
            <person name="Ohm R.A."/>
            <person name="Tamas L."/>
            <person name="Grigoriev I.V."/>
            <person name="Spatafora J.W."/>
            <person name="Nagy L.G."/>
            <person name="Kovacs G.M."/>
        </authorList>
    </citation>
    <scope>NUCLEOTIDE SEQUENCE [LARGE SCALE GENOMIC DNA]</scope>
    <source>
        <strain evidence="8 9">DSE2036</strain>
    </source>
</reference>
<feature type="transmembrane region" description="Helical" evidence="6">
    <location>
        <begin position="61"/>
        <end position="81"/>
    </location>
</feature>
<feature type="transmembrane region" description="Helical" evidence="6">
    <location>
        <begin position="518"/>
        <end position="537"/>
    </location>
</feature>
<feature type="region of interest" description="Disordered" evidence="5">
    <location>
        <begin position="1"/>
        <end position="40"/>
    </location>
</feature>
<evidence type="ECO:0000256" key="1">
    <source>
        <dbReference type="ARBA" id="ARBA00004141"/>
    </source>
</evidence>
<dbReference type="OrthoDB" id="10021397at2759"/>
<gene>
    <name evidence="8" type="ORF">DM02DRAFT_686756</name>
</gene>